<organism evidence="1 2">
    <name type="scientific">Vermiconidia calcicola</name>
    <dbReference type="NCBI Taxonomy" id="1690605"/>
    <lineage>
        <taxon>Eukaryota</taxon>
        <taxon>Fungi</taxon>
        <taxon>Dikarya</taxon>
        <taxon>Ascomycota</taxon>
        <taxon>Pezizomycotina</taxon>
        <taxon>Dothideomycetes</taxon>
        <taxon>Dothideomycetidae</taxon>
        <taxon>Mycosphaerellales</taxon>
        <taxon>Extremaceae</taxon>
        <taxon>Vermiconidia</taxon>
    </lineage>
</organism>
<name>A0ACC3NJI7_9PEZI</name>
<reference evidence="1" key="1">
    <citation type="submission" date="2023-07" db="EMBL/GenBank/DDBJ databases">
        <title>Black Yeasts Isolated from many extreme environments.</title>
        <authorList>
            <person name="Coleine C."/>
            <person name="Stajich J.E."/>
            <person name="Selbmann L."/>
        </authorList>
    </citation>
    <scope>NUCLEOTIDE SEQUENCE</scope>
    <source>
        <strain evidence="1">CCFEE 5714</strain>
    </source>
</reference>
<proteinExistence type="predicted"/>
<evidence type="ECO:0000313" key="1">
    <source>
        <dbReference type="EMBL" id="KAK3717985.1"/>
    </source>
</evidence>
<evidence type="ECO:0000313" key="2">
    <source>
        <dbReference type="Proteomes" id="UP001281147"/>
    </source>
</evidence>
<protein>
    <submittedName>
        <fullName evidence="1">Uncharacterized protein</fullName>
    </submittedName>
</protein>
<gene>
    <name evidence="1" type="ORF">LTR37_005411</name>
</gene>
<dbReference type="Proteomes" id="UP001281147">
    <property type="component" value="Unassembled WGS sequence"/>
</dbReference>
<dbReference type="EMBL" id="JAUTXU010000034">
    <property type="protein sequence ID" value="KAK3717985.1"/>
    <property type="molecule type" value="Genomic_DNA"/>
</dbReference>
<sequence>MDVHAEDQSPQILLYLLKAAYFYDQAEDTLKSQILQAYIYGRYNTTTIGKANVAAYSDTGTVLPDKDGENTCFTYAKDNAIDCIRAAARCVSRTDSEEMGRLGNVLAMIGFPVLDEGELVSSKYGRAAVGSLK</sequence>
<comment type="caution">
    <text evidence="1">The sequence shown here is derived from an EMBL/GenBank/DDBJ whole genome shotgun (WGS) entry which is preliminary data.</text>
</comment>
<keyword evidence="2" id="KW-1185">Reference proteome</keyword>
<accession>A0ACC3NJI7</accession>